<dbReference type="OrthoDB" id="10574682at2759"/>
<reference evidence="3 4" key="1">
    <citation type="journal article" date="2016" name="Genome Biol. Evol.">
        <title>Gene Family Evolution Reflects Adaptation to Soil Environmental Stressors in the Genome of the Collembolan Orchesella cincta.</title>
        <authorList>
            <person name="Faddeeva-Vakhrusheva A."/>
            <person name="Derks M.F."/>
            <person name="Anvar S.Y."/>
            <person name="Agamennone V."/>
            <person name="Suring W."/>
            <person name="Smit S."/>
            <person name="van Straalen N.M."/>
            <person name="Roelofs D."/>
        </authorList>
    </citation>
    <scope>NUCLEOTIDE SEQUENCE [LARGE SCALE GENOMIC DNA]</scope>
    <source>
        <tissue evidence="3">Mixed pool</tissue>
    </source>
</reference>
<sequence>MYLEVSVLYNSTTVSYENPGPGPGSPNCRPWNLSEMVAPPVARTRWFHWTLLIGGVVSFVFGVTVTVIGVCSYFRTPEPSSENGGNEETSQSGGWVAASLGLMVALLGIFLVMIYCRLTNNHLFCHRLSNTRNALRKVITKPRFQNAQNNRGANLLSNDPSSFQPTLSAQYDPVPDIVYGQANGDVSEERAKLMAHEAKEGIDDLPISSCERLLTSDSTGTSSSTSNSVAKDPRIVLHPFAKA</sequence>
<dbReference type="EMBL" id="LJIJ01000136">
    <property type="protein sequence ID" value="ODN01876.1"/>
    <property type="molecule type" value="Genomic_DNA"/>
</dbReference>
<feature type="region of interest" description="Disordered" evidence="1">
    <location>
        <begin position="215"/>
        <end position="243"/>
    </location>
</feature>
<keyword evidence="2" id="KW-0812">Transmembrane</keyword>
<organism evidence="3 4">
    <name type="scientific">Orchesella cincta</name>
    <name type="common">Springtail</name>
    <name type="synonym">Podura cincta</name>
    <dbReference type="NCBI Taxonomy" id="48709"/>
    <lineage>
        <taxon>Eukaryota</taxon>
        <taxon>Metazoa</taxon>
        <taxon>Ecdysozoa</taxon>
        <taxon>Arthropoda</taxon>
        <taxon>Hexapoda</taxon>
        <taxon>Collembola</taxon>
        <taxon>Entomobryomorpha</taxon>
        <taxon>Entomobryoidea</taxon>
        <taxon>Orchesellidae</taxon>
        <taxon>Orchesellinae</taxon>
        <taxon>Orchesella</taxon>
    </lineage>
</organism>
<proteinExistence type="predicted"/>
<feature type="transmembrane region" description="Helical" evidence="2">
    <location>
        <begin position="46"/>
        <end position="74"/>
    </location>
</feature>
<gene>
    <name evidence="3" type="ORF">Ocin01_04819</name>
</gene>
<keyword evidence="4" id="KW-1185">Reference proteome</keyword>
<feature type="transmembrane region" description="Helical" evidence="2">
    <location>
        <begin position="95"/>
        <end position="115"/>
    </location>
</feature>
<dbReference type="AlphaFoldDB" id="A0A1D2NA77"/>
<evidence type="ECO:0000256" key="2">
    <source>
        <dbReference type="SAM" id="Phobius"/>
    </source>
</evidence>
<accession>A0A1D2NA77</accession>
<dbReference type="Proteomes" id="UP000094527">
    <property type="component" value="Unassembled WGS sequence"/>
</dbReference>
<evidence type="ECO:0000313" key="3">
    <source>
        <dbReference type="EMBL" id="ODN01876.1"/>
    </source>
</evidence>
<comment type="caution">
    <text evidence="3">The sequence shown here is derived from an EMBL/GenBank/DDBJ whole genome shotgun (WGS) entry which is preliminary data.</text>
</comment>
<protein>
    <submittedName>
        <fullName evidence="3">Uncharacterized protein</fullName>
    </submittedName>
</protein>
<evidence type="ECO:0000313" key="4">
    <source>
        <dbReference type="Proteomes" id="UP000094527"/>
    </source>
</evidence>
<name>A0A1D2NA77_ORCCI</name>
<keyword evidence="2" id="KW-1133">Transmembrane helix</keyword>
<evidence type="ECO:0000256" key="1">
    <source>
        <dbReference type="SAM" id="MobiDB-lite"/>
    </source>
</evidence>
<keyword evidence="2" id="KW-0472">Membrane</keyword>
<feature type="compositionally biased region" description="Low complexity" evidence="1">
    <location>
        <begin position="215"/>
        <end position="228"/>
    </location>
</feature>